<evidence type="ECO:0000313" key="1">
    <source>
        <dbReference type="EMBL" id="KAK5833850.1"/>
    </source>
</evidence>
<name>A0ABR0Q3I4_GOSAR</name>
<evidence type="ECO:0008006" key="3">
    <source>
        <dbReference type="Google" id="ProtNLM"/>
    </source>
</evidence>
<reference evidence="1 2" key="1">
    <citation type="submission" date="2023-03" db="EMBL/GenBank/DDBJ databases">
        <title>WGS of Gossypium arboreum.</title>
        <authorList>
            <person name="Yu D."/>
        </authorList>
    </citation>
    <scope>NUCLEOTIDE SEQUENCE [LARGE SCALE GENOMIC DNA]</scope>
    <source>
        <tissue evidence="1">Leaf</tissue>
    </source>
</reference>
<dbReference type="EMBL" id="JARKNE010000005">
    <property type="protein sequence ID" value="KAK5833850.1"/>
    <property type="molecule type" value="Genomic_DNA"/>
</dbReference>
<accession>A0ABR0Q3I4</accession>
<organism evidence="1 2">
    <name type="scientific">Gossypium arboreum</name>
    <name type="common">Tree cotton</name>
    <name type="synonym">Gossypium nanking</name>
    <dbReference type="NCBI Taxonomy" id="29729"/>
    <lineage>
        <taxon>Eukaryota</taxon>
        <taxon>Viridiplantae</taxon>
        <taxon>Streptophyta</taxon>
        <taxon>Embryophyta</taxon>
        <taxon>Tracheophyta</taxon>
        <taxon>Spermatophyta</taxon>
        <taxon>Magnoliopsida</taxon>
        <taxon>eudicotyledons</taxon>
        <taxon>Gunneridae</taxon>
        <taxon>Pentapetalae</taxon>
        <taxon>rosids</taxon>
        <taxon>malvids</taxon>
        <taxon>Malvales</taxon>
        <taxon>Malvaceae</taxon>
        <taxon>Malvoideae</taxon>
        <taxon>Gossypium</taxon>
    </lineage>
</organism>
<evidence type="ECO:0000313" key="2">
    <source>
        <dbReference type="Proteomes" id="UP001358586"/>
    </source>
</evidence>
<proteinExistence type="predicted"/>
<comment type="caution">
    <text evidence="1">The sequence shown here is derived from an EMBL/GenBank/DDBJ whole genome shotgun (WGS) entry which is preliminary data.</text>
</comment>
<gene>
    <name evidence="1" type="ORF">PVK06_017713</name>
</gene>
<keyword evidence="2" id="KW-1185">Reference proteome</keyword>
<sequence length="295" mass="33142">MFKIASDFFGKLFSTSDLGSDEHVFGLVEKRVNDNMNDFLLQQFTEEDIIHAVKTMTPLKASGIDGFSAIFFQRYWHIFGSDISRYCLSVLNEGFSTLINEAKQKGLMRRAFVGRERFSINHLFFVDDCILFGGTSKEGENVVQEITNEYKVISGQRVNSEKSLIYFGANVYKNVKDTITNTLGVRAASNPEKYLGLPMMVLTLRLPGGAFAVLGILLQTEFCGESTNSILSIPLFEARSEDMLVWKYDGSGDYSVRSGYQVRALIVLTVWPIAERSFLCFLVVILSATLSRVMN</sequence>
<dbReference type="Proteomes" id="UP001358586">
    <property type="component" value="Chromosome 5"/>
</dbReference>
<protein>
    <recommendedName>
        <fullName evidence="3">Reverse transcriptase</fullName>
    </recommendedName>
</protein>